<gene>
    <name evidence="1" type="ORF">LTR37_004183</name>
</gene>
<keyword evidence="2" id="KW-1185">Reference proteome</keyword>
<protein>
    <submittedName>
        <fullName evidence="1">Uncharacterized protein</fullName>
    </submittedName>
</protein>
<name>A0ACC3NPC7_9PEZI</name>
<accession>A0ACC3NPC7</accession>
<evidence type="ECO:0000313" key="1">
    <source>
        <dbReference type="EMBL" id="KAK3719646.1"/>
    </source>
</evidence>
<sequence length="657" mass="72821">MDRERDRRRDFPPEDQYGTGRGQSYRPGNARERTPPPRADTYRARSPPRRNDYADTYRAARPRSRSPPRRDDFRRRSPSPARFPRDRDARVGGGDSYRGRPRSPPPVTRREELPRDDLFRREPSTRDGRDYRDERGGYRDEREFDRDRGYGAPPAARSPPPPRYRDRSPVSLKRGREPSTVGSRGRRSPPPAKRERVESPRGRYEDYPPSRPQSPPRRRYSPDPRERRASPPRPATRDYRMRSRSPPPRNERAEPRATDGFRRPRSPSPGRFPRQDYAIGEETGARGSGTTSRHTSPPLHPSRMQHVDDRAGRPTPRDAYDNREPYRAEPPEPRRAASPVPRERDYSEDRGYGATDDRIPPPREPYRPDDVPPQRAPPTGPAGYRAPMAPPTGPAAANSISAHARAPPVPPSGPRSAGPPRGDFGAPRGRGGFRGDFGGGRGDFGGGRGGFSGPPPFRGGRGGGPPGGFAGRGGPSQPFGRKESFDREMDYTNGPPLSGRNSTGPPPSGPRGSFSGAAPPPPQPYRQSNNSTATTYPRTQRFGPGGQPIPDSPGTGTPTGPRASRADRPHPALAELPKPIEGGQKSESLVDRTKLDKLQEEAEKLRKAIEEKEARKRKGLREWERLGRETEAAGFRTQLAEEALRNANGEAEGAAAF</sequence>
<comment type="caution">
    <text evidence="1">The sequence shown here is derived from an EMBL/GenBank/DDBJ whole genome shotgun (WGS) entry which is preliminary data.</text>
</comment>
<dbReference type="Proteomes" id="UP001281147">
    <property type="component" value="Unassembled WGS sequence"/>
</dbReference>
<reference evidence="1" key="1">
    <citation type="submission" date="2023-07" db="EMBL/GenBank/DDBJ databases">
        <title>Black Yeasts Isolated from many extreme environments.</title>
        <authorList>
            <person name="Coleine C."/>
            <person name="Stajich J.E."/>
            <person name="Selbmann L."/>
        </authorList>
    </citation>
    <scope>NUCLEOTIDE SEQUENCE</scope>
    <source>
        <strain evidence="1">CCFEE 5714</strain>
    </source>
</reference>
<proteinExistence type="predicted"/>
<evidence type="ECO:0000313" key="2">
    <source>
        <dbReference type="Proteomes" id="UP001281147"/>
    </source>
</evidence>
<organism evidence="1 2">
    <name type="scientific">Vermiconidia calcicola</name>
    <dbReference type="NCBI Taxonomy" id="1690605"/>
    <lineage>
        <taxon>Eukaryota</taxon>
        <taxon>Fungi</taxon>
        <taxon>Dikarya</taxon>
        <taxon>Ascomycota</taxon>
        <taxon>Pezizomycotina</taxon>
        <taxon>Dothideomycetes</taxon>
        <taxon>Dothideomycetidae</taxon>
        <taxon>Mycosphaerellales</taxon>
        <taxon>Extremaceae</taxon>
        <taxon>Vermiconidia</taxon>
    </lineage>
</organism>
<dbReference type="EMBL" id="JAUTXU010000025">
    <property type="protein sequence ID" value="KAK3719646.1"/>
    <property type="molecule type" value="Genomic_DNA"/>
</dbReference>